<dbReference type="AlphaFoldDB" id="A0AAE2ZKI4"/>
<accession>A0AAE2ZKI4</accession>
<organism evidence="2 3">
    <name type="scientific">Flavimaribacter sediminis</name>
    <dbReference type="NCBI Taxonomy" id="2865987"/>
    <lineage>
        <taxon>Bacteria</taxon>
        <taxon>Pseudomonadati</taxon>
        <taxon>Pseudomonadota</taxon>
        <taxon>Alphaproteobacteria</taxon>
        <taxon>Hyphomicrobiales</taxon>
        <taxon>Rhizobiaceae</taxon>
        <taxon>Flavimaribacter</taxon>
    </lineage>
</organism>
<comment type="caution">
    <text evidence="2">The sequence shown here is derived from an EMBL/GenBank/DDBJ whole genome shotgun (WGS) entry which is preliminary data.</text>
</comment>
<sequence>MYLSIDNSRNGENKGQGKPASQRPAEARTKESHYLDKLERIDHFRKRLSW</sequence>
<feature type="compositionally biased region" description="Basic and acidic residues" evidence="1">
    <location>
        <begin position="25"/>
        <end position="34"/>
    </location>
</feature>
<dbReference type="EMBL" id="JAICBX010000001">
    <property type="protein sequence ID" value="MBW8636013.1"/>
    <property type="molecule type" value="Genomic_DNA"/>
</dbReference>
<proteinExistence type="predicted"/>
<gene>
    <name evidence="2" type="ORF">K1W69_02355</name>
</gene>
<reference evidence="2" key="1">
    <citation type="submission" date="2021-08" db="EMBL/GenBank/DDBJ databases">
        <title>Hoeflea bacterium WL0058 sp. nov., isolated from the sediment.</title>
        <authorList>
            <person name="Wang L."/>
            <person name="Zhang D."/>
        </authorList>
    </citation>
    <scope>NUCLEOTIDE SEQUENCE</scope>
    <source>
        <strain evidence="2">WL0058</strain>
    </source>
</reference>
<evidence type="ECO:0000256" key="1">
    <source>
        <dbReference type="SAM" id="MobiDB-lite"/>
    </source>
</evidence>
<feature type="compositionally biased region" description="Polar residues" evidence="1">
    <location>
        <begin position="1"/>
        <end position="10"/>
    </location>
</feature>
<dbReference type="Proteomes" id="UP001196509">
    <property type="component" value="Unassembled WGS sequence"/>
</dbReference>
<protein>
    <submittedName>
        <fullName evidence="2">Uncharacterized protein</fullName>
    </submittedName>
</protein>
<feature type="region of interest" description="Disordered" evidence="1">
    <location>
        <begin position="1"/>
        <end position="34"/>
    </location>
</feature>
<dbReference type="RefSeq" id="WP_220226724.1">
    <property type="nucleotide sequence ID" value="NZ_JAICBX010000001.1"/>
</dbReference>
<evidence type="ECO:0000313" key="2">
    <source>
        <dbReference type="EMBL" id="MBW8636013.1"/>
    </source>
</evidence>
<name>A0AAE2ZKI4_9HYPH</name>
<evidence type="ECO:0000313" key="3">
    <source>
        <dbReference type="Proteomes" id="UP001196509"/>
    </source>
</evidence>
<keyword evidence="3" id="KW-1185">Reference proteome</keyword>